<organism evidence="4 5">
    <name type="scientific">Stenotrophomonas maltophilia</name>
    <name type="common">Pseudomonas maltophilia</name>
    <name type="synonym">Xanthomonas maltophilia</name>
    <dbReference type="NCBI Taxonomy" id="40324"/>
    <lineage>
        <taxon>Bacteria</taxon>
        <taxon>Pseudomonadati</taxon>
        <taxon>Pseudomonadota</taxon>
        <taxon>Gammaproteobacteria</taxon>
        <taxon>Lysobacterales</taxon>
        <taxon>Lysobacteraceae</taxon>
        <taxon>Stenotrophomonas</taxon>
        <taxon>Stenotrophomonas maltophilia group</taxon>
    </lineage>
</organism>
<evidence type="ECO:0008006" key="6">
    <source>
        <dbReference type="Google" id="ProtNLM"/>
    </source>
</evidence>
<reference evidence="4 5" key="1">
    <citation type="submission" date="2016-05" db="EMBL/GenBank/DDBJ databases">
        <title>Draft Genome Sequences of Stenotrophomonas maltophilia Strains Sm32COP, Sm41DVV, Sm46PAILV, SmF3, SmF22, SmSOFb1 and SmCVFa1, Isolated from Different Manures, in France.</title>
        <authorList>
            <person name="Nazaret S."/>
            <person name="Bodilis J."/>
        </authorList>
    </citation>
    <scope>NUCLEOTIDE SEQUENCE [LARGE SCALE GENOMIC DNA]</scope>
    <source>
        <strain evidence="4 5">Sm41DVV</strain>
    </source>
</reference>
<feature type="signal peptide" evidence="1">
    <location>
        <begin position="1"/>
        <end position="22"/>
    </location>
</feature>
<feature type="domain" description="Capsule biosynthesis GfcC-like C-terminal" evidence="2">
    <location>
        <begin position="165"/>
        <end position="247"/>
    </location>
</feature>
<evidence type="ECO:0000256" key="1">
    <source>
        <dbReference type="SAM" id="SignalP"/>
    </source>
</evidence>
<dbReference type="EMBL" id="LYVI01000010">
    <property type="protein sequence ID" value="OBU60386.1"/>
    <property type="molecule type" value="Genomic_DNA"/>
</dbReference>
<protein>
    <recommendedName>
        <fullName evidence="6">Capsule biosynthesis GfcC-like C-terminal domain-containing protein</fullName>
    </recommendedName>
</protein>
<evidence type="ECO:0000313" key="5">
    <source>
        <dbReference type="Proteomes" id="UP000092125"/>
    </source>
</evidence>
<dbReference type="Pfam" id="PF06251">
    <property type="entry name" value="Caps_syn_GfcC_C"/>
    <property type="match status" value="1"/>
</dbReference>
<evidence type="ECO:0000259" key="2">
    <source>
        <dbReference type="Pfam" id="PF06251"/>
    </source>
</evidence>
<evidence type="ECO:0000259" key="3">
    <source>
        <dbReference type="Pfam" id="PF20616"/>
    </source>
</evidence>
<dbReference type="InterPro" id="IPR010425">
    <property type="entry name" value="Caps_synth_GfcC-like_C"/>
</dbReference>
<keyword evidence="1" id="KW-0732">Signal</keyword>
<dbReference type="Gene3D" id="3.10.560.10">
    <property type="entry name" value="Outer membrane lipoprotein wza domain like"/>
    <property type="match status" value="2"/>
</dbReference>
<feature type="chain" id="PRO_5042922117" description="Capsule biosynthesis GfcC-like C-terminal domain-containing protein" evidence="1">
    <location>
        <begin position="23"/>
        <end position="253"/>
    </location>
</feature>
<dbReference type="Pfam" id="PF20616">
    <property type="entry name" value="Caps_syn_GfcC_N"/>
    <property type="match status" value="1"/>
</dbReference>
<dbReference type="InterPro" id="IPR046459">
    <property type="entry name" value="Caps_syn_GfcC_N"/>
</dbReference>
<proteinExistence type="predicted"/>
<accession>A0AAP7GQE4</accession>
<feature type="domain" description="Capsule biosynthesis GfcC-like N-terminal" evidence="3">
    <location>
        <begin position="40"/>
        <end position="140"/>
    </location>
</feature>
<gene>
    <name evidence="4" type="ORF">A9K56_15390</name>
</gene>
<dbReference type="AlphaFoldDB" id="A0AAP7GQE4"/>
<evidence type="ECO:0000313" key="4">
    <source>
        <dbReference type="EMBL" id="OBU60386.1"/>
    </source>
</evidence>
<dbReference type="Proteomes" id="UP000092125">
    <property type="component" value="Unassembled WGS sequence"/>
</dbReference>
<comment type="caution">
    <text evidence="4">The sequence shown here is derived from an EMBL/GenBank/DDBJ whole genome shotgun (WGS) entry which is preliminary data.</text>
</comment>
<sequence>MTGMNTRILCLMLSALPSLCLAQAPSTVRVEGAVAHPGDQAIQPERRLADAVVQAQPAADAYLLGSSYLRRQALVEQVRLRAGILHGLTQLQLNADPAVVETAAALQQWVQAHAATGRVPTVISPRLMQVQPQSNPVLMAGDVLRIPVRPDHITVLGAVRTSCTVYHSPQRDARDYLRDCPPSAAADPDSLYIVQPDGRVQQQGIALWNRADPQAVAPGGSIYVPLRESVLKSIDPAFNNDLATFIATQPVSP</sequence>
<name>A0AAP7GQE4_STEMA</name>